<evidence type="ECO:0000256" key="3">
    <source>
        <dbReference type="ARBA" id="ARBA00022803"/>
    </source>
</evidence>
<keyword evidence="3" id="KW-0802">TPR repeat</keyword>
<dbReference type="AlphaFoldDB" id="A0A0L7KJF5"/>
<accession>A0A0L7KJF5</accession>
<evidence type="ECO:0000259" key="4">
    <source>
        <dbReference type="Pfam" id="PF18253"/>
    </source>
</evidence>
<dbReference type="InterPro" id="IPR034649">
    <property type="entry name" value="Hip_N"/>
</dbReference>
<gene>
    <name evidence="5" type="ORF">OBRU01_24819</name>
</gene>
<dbReference type="Pfam" id="PF18253">
    <property type="entry name" value="HipN"/>
    <property type="match status" value="1"/>
</dbReference>
<dbReference type="STRING" id="104452.A0A0L7KJF5"/>
<evidence type="ECO:0000256" key="2">
    <source>
        <dbReference type="ARBA" id="ARBA00022737"/>
    </source>
</evidence>
<comment type="similarity">
    <text evidence="1">Belongs to the FAM10 family.</text>
</comment>
<dbReference type="Proteomes" id="UP000037510">
    <property type="component" value="Unassembled WGS sequence"/>
</dbReference>
<comment type="caution">
    <text evidence="5">The sequence shown here is derived from an EMBL/GenBank/DDBJ whole genome shotgun (WGS) entry which is preliminary data.</text>
</comment>
<dbReference type="EMBL" id="JTDY01009455">
    <property type="protein sequence ID" value="KOB63483.1"/>
    <property type="molecule type" value="Genomic_DNA"/>
</dbReference>
<reference evidence="5 6" key="1">
    <citation type="journal article" date="2015" name="Genome Biol. Evol.">
        <title>The genome of winter moth (Operophtera brumata) provides a genomic perspective on sexual dimorphism and phenology.</title>
        <authorList>
            <person name="Derks M.F."/>
            <person name="Smit S."/>
            <person name="Salis L."/>
            <person name="Schijlen E."/>
            <person name="Bossers A."/>
            <person name="Mateman C."/>
            <person name="Pijl A.S."/>
            <person name="de Ridder D."/>
            <person name="Groenen M.A."/>
            <person name="Visser M.E."/>
            <person name="Megens H.J."/>
        </authorList>
    </citation>
    <scope>NUCLEOTIDE SEQUENCE [LARGE SCALE GENOMIC DNA]</scope>
    <source>
        <strain evidence="5">WM2013NL</strain>
        <tissue evidence="5">Head and thorax</tissue>
    </source>
</reference>
<keyword evidence="6" id="KW-1185">Reference proteome</keyword>
<dbReference type="GO" id="GO:0046983">
    <property type="term" value="F:protein dimerization activity"/>
    <property type="evidence" value="ECO:0007669"/>
    <property type="project" value="InterPro"/>
</dbReference>
<sequence>MSGCPFSAEQLVQLKAFISACQAEPALLHHPKLEFFKDFLLSMGAVLPPVHSFNAKPSGDTTPG</sequence>
<name>A0A0L7KJF5_OPEBR</name>
<evidence type="ECO:0000313" key="5">
    <source>
        <dbReference type="EMBL" id="KOB63483.1"/>
    </source>
</evidence>
<proteinExistence type="inferred from homology"/>
<evidence type="ECO:0000256" key="1">
    <source>
        <dbReference type="ARBA" id="ARBA00009015"/>
    </source>
</evidence>
<dbReference type="Gene3D" id="6.10.250.3420">
    <property type="match status" value="1"/>
</dbReference>
<dbReference type="CDD" id="cd14438">
    <property type="entry name" value="Hip_N"/>
    <property type="match status" value="1"/>
</dbReference>
<evidence type="ECO:0000313" key="6">
    <source>
        <dbReference type="Proteomes" id="UP000037510"/>
    </source>
</evidence>
<organism evidence="5 6">
    <name type="scientific">Operophtera brumata</name>
    <name type="common">Winter moth</name>
    <name type="synonym">Phalaena brumata</name>
    <dbReference type="NCBI Taxonomy" id="104452"/>
    <lineage>
        <taxon>Eukaryota</taxon>
        <taxon>Metazoa</taxon>
        <taxon>Ecdysozoa</taxon>
        <taxon>Arthropoda</taxon>
        <taxon>Hexapoda</taxon>
        <taxon>Insecta</taxon>
        <taxon>Pterygota</taxon>
        <taxon>Neoptera</taxon>
        <taxon>Endopterygota</taxon>
        <taxon>Lepidoptera</taxon>
        <taxon>Glossata</taxon>
        <taxon>Ditrysia</taxon>
        <taxon>Geometroidea</taxon>
        <taxon>Geometridae</taxon>
        <taxon>Larentiinae</taxon>
        <taxon>Operophtera</taxon>
    </lineage>
</organism>
<protein>
    <submittedName>
        <fullName evidence="5">Hsc70-interacting protein 1</fullName>
    </submittedName>
</protein>
<keyword evidence="2" id="KW-0677">Repeat</keyword>
<dbReference type="FunFam" id="6.10.250.3420:FF:000001">
    <property type="entry name" value="Hsc70-interacting protein-like protein"/>
    <property type="match status" value="1"/>
</dbReference>
<feature type="domain" description="Hsp70-interacting protein N-terminal" evidence="4">
    <location>
        <begin position="9"/>
        <end position="48"/>
    </location>
</feature>